<protein>
    <submittedName>
        <fullName evidence="2">Uncharacterized protein</fullName>
    </submittedName>
</protein>
<accession>A0A0D7AF81</accession>
<feature type="region of interest" description="Disordered" evidence="1">
    <location>
        <begin position="107"/>
        <end position="144"/>
    </location>
</feature>
<evidence type="ECO:0000256" key="1">
    <source>
        <dbReference type="SAM" id="MobiDB-lite"/>
    </source>
</evidence>
<feature type="compositionally biased region" description="Low complexity" evidence="1">
    <location>
        <begin position="114"/>
        <end position="144"/>
    </location>
</feature>
<reference evidence="2 3" key="1">
    <citation type="journal article" date="2015" name="Fungal Genet. Biol.">
        <title>Evolution of novel wood decay mechanisms in Agaricales revealed by the genome sequences of Fistulina hepatica and Cylindrobasidium torrendii.</title>
        <authorList>
            <person name="Floudas D."/>
            <person name="Held B.W."/>
            <person name="Riley R."/>
            <person name="Nagy L.G."/>
            <person name="Koehler G."/>
            <person name="Ransdell A.S."/>
            <person name="Younus H."/>
            <person name="Chow J."/>
            <person name="Chiniquy J."/>
            <person name="Lipzen A."/>
            <person name="Tritt A."/>
            <person name="Sun H."/>
            <person name="Haridas S."/>
            <person name="LaButti K."/>
            <person name="Ohm R.A."/>
            <person name="Kues U."/>
            <person name="Blanchette R.A."/>
            <person name="Grigoriev I.V."/>
            <person name="Minto R.E."/>
            <person name="Hibbett D.S."/>
        </authorList>
    </citation>
    <scope>NUCLEOTIDE SEQUENCE [LARGE SCALE GENOMIC DNA]</scope>
    <source>
        <strain evidence="2 3">ATCC 64428</strain>
    </source>
</reference>
<dbReference type="Proteomes" id="UP000054144">
    <property type="component" value="Unassembled WGS sequence"/>
</dbReference>
<sequence length="306" mass="33484">MQTSNSRSPLQTSRSDINIPDAFHETLEGLPVQVTRASELKQLRNSPSYGLTNIMQKLAHDVYMYNNAHYDTGKENFSCSASARSLCSLKESLSHMSFALPVDPVRVPLPSTPLPTTELTSPGESDTSSSSGNTYENPSSSVSALAPPVSVSHFSAPLEETANSKDKKTAYRGLAMLRSCSLYAGLPNGWQFQFSTYAEAYDYWMSQENRDVWQASHRSRLPSTVGMLGPSPPLFEFEEPPMDFDDPPFIPALSPTPSPELENVEFDPTGDLATGMDEENIATSFDFLGTVIFDSDPEIPASTSTQ</sequence>
<dbReference type="OrthoDB" id="2499658at2759"/>
<evidence type="ECO:0000313" key="2">
    <source>
        <dbReference type="EMBL" id="KIY48551.1"/>
    </source>
</evidence>
<dbReference type="EMBL" id="KN881832">
    <property type="protein sequence ID" value="KIY48551.1"/>
    <property type="molecule type" value="Genomic_DNA"/>
</dbReference>
<organism evidence="2 3">
    <name type="scientific">Fistulina hepatica ATCC 64428</name>
    <dbReference type="NCBI Taxonomy" id="1128425"/>
    <lineage>
        <taxon>Eukaryota</taxon>
        <taxon>Fungi</taxon>
        <taxon>Dikarya</taxon>
        <taxon>Basidiomycota</taxon>
        <taxon>Agaricomycotina</taxon>
        <taxon>Agaricomycetes</taxon>
        <taxon>Agaricomycetidae</taxon>
        <taxon>Agaricales</taxon>
        <taxon>Fistulinaceae</taxon>
        <taxon>Fistulina</taxon>
    </lineage>
</organism>
<dbReference type="AlphaFoldDB" id="A0A0D7AF81"/>
<proteinExistence type="predicted"/>
<evidence type="ECO:0000313" key="3">
    <source>
        <dbReference type="Proteomes" id="UP000054144"/>
    </source>
</evidence>
<gene>
    <name evidence="2" type="ORF">FISHEDRAFT_73519</name>
</gene>
<name>A0A0D7AF81_9AGAR</name>
<keyword evidence="3" id="KW-1185">Reference proteome</keyword>